<gene>
    <name evidence="1" type="ORF">OPT61_g5657</name>
</gene>
<reference evidence="1" key="1">
    <citation type="submission" date="2022-11" db="EMBL/GenBank/DDBJ databases">
        <title>Genome Sequence of Boeremia exigua.</title>
        <authorList>
            <person name="Buettner E."/>
        </authorList>
    </citation>
    <scope>NUCLEOTIDE SEQUENCE</scope>
    <source>
        <strain evidence="1">CU02</strain>
    </source>
</reference>
<evidence type="ECO:0000313" key="1">
    <source>
        <dbReference type="EMBL" id="KAJ8111837.1"/>
    </source>
</evidence>
<accession>A0ACC2I9N1</accession>
<dbReference type="EMBL" id="JAPHNI010000371">
    <property type="protein sequence ID" value="KAJ8111837.1"/>
    <property type="molecule type" value="Genomic_DNA"/>
</dbReference>
<organism evidence="1 2">
    <name type="scientific">Boeremia exigua</name>
    <dbReference type="NCBI Taxonomy" id="749465"/>
    <lineage>
        <taxon>Eukaryota</taxon>
        <taxon>Fungi</taxon>
        <taxon>Dikarya</taxon>
        <taxon>Ascomycota</taxon>
        <taxon>Pezizomycotina</taxon>
        <taxon>Dothideomycetes</taxon>
        <taxon>Pleosporomycetidae</taxon>
        <taxon>Pleosporales</taxon>
        <taxon>Pleosporineae</taxon>
        <taxon>Didymellaceae</taxon>
        <taxon>Boeremia</taxon>
    </lineage>
</organism>
<sequence>MAASPADMPHDPIPISDHGHQDVREILRELREDIPITPETVEKLRCHTANQGRNICRLYHKLNAILLRHEQLIRTRWTKKTVAQRRKILLKSWPWPIPQEHRPDDEFRYRHHTGPNNGFRPIAALFPFINQEDLTKPKPLLVFLNARGRNTPWTFILTEMEFCTADFMLPCTDEDLCRTMTIEFTKTPDPRTYGKINVGKAPGTPYTRTEYMVDYCARQSLQLLFMQELILWFLVDCSISILHDMNGVEILAAPIKDEPPTAELLEPAYNEHTTFAHVLLMTPYQSRSSFNISRLRGFVEGVLNTHKEHVCLLREDPGYFADVVQERFEHSKWLVTDVSGNRSSFAGSELHKAHIVFALIDESLFMFAHWREAHERIKSFEAMSHQILDIHHQAHHISELKLLTYTIAANLMCKIRESFLGAPEIRKLLSSDSSGSVYTRTKGIKSSQRDVLEALEIFEDANCKAMIGDPAYMSFALDSTDRFFQSSLTARSMLTSRLLSLLSDLSVAAECLRMVSLWEQAPEVQAVMHKHGSCNYKLQSNLDDFYKWICAIDENCKFPLSHIFPLREKLIYPAHKEHTQEHVAAMRSSEQNLDYFWMMVDRRFESKTGKARHEILQECLNEYGPMTRTAPWVDISGKKQERFDGGKPAALTEFEMAHNISLQFTGSFDRLSVAEKVKAKTRGDAKPSTHRTADQAKHTHLNSTERSFTVNKATYKVMKTLFHVPTHEASNLPTNIKWNDFTRAMINIGFAAEKLQGSAWQFTPKGDVGAGRSIQFHEPHPDSNIPFVMAKRFGRRLFRVYGWHWGLFRLS</sequence>
<name>A0ACC2I9N1_9PLEO</name>
<dbReference type="Proteomes" id="UP001153331">
    <property type="component" value="Unassembled WGS sequence"/>
</dbReference>
<comment type="caution">
    <text evidence="1">The sequence shown here is derived from an EMBL/GenBank/DDBJ whole genome shotgun (WGS) entry which is preliminary data.</text>
</comment>
<proteinExistence type="predicted"/>
<keyword evidence="2" id="KW-1185">Reference proteome</keyword>
<evidence type="ECO:0000313" key="2">
    <source>
        <dbReference type="Proteomes" id="UP001153331"/>
    </source>
</evidence>
<protein>
    <submittedName>
        <fullName evidence="1">Uncharacterized protein</fullName>
    </submittedName>
</protein>